<dbReference type="Gene3D" id="3.40.50.720">
    <property type="entry name" value="NAD(P)-binding Rossmann-like Domain"/>
    <property type="match status" value="1"/>
</dbReference>
<feature type="domain" description="NAD(P)-binding" evidence="1">
    <location>
        <begin position="8"/>
        <end position="201"/>
    </location>
</feature>
<dbReference type="EMBL" id="BAAAPU010000008">
    <property type="protein sequence ID" value="GAA1984783.1"/>
    <property type="molecule type" value="Genomic_DNA"/>
</dbReference>
<comment type="caution">
    <text evidence="2">The sequence shown here is derived from an EMBL/GenBank/DDBJ whole genome shotgun (WGS) entry which is preliminary data.</text>
</comment>
<dbReference type="SUPFAM" id="SSF51735">
    <property type="entry name" value="NAD(P)-binding Rossmann-fold domains"/>
    <property type="match status" value="1"/>
</dbReference>
<dbReference type="Pfam" id="PF13460">
    <property type="entry name" value="NAD_binding_10"/>
    <property type="match status" value="1"/>
</dbReference>
<evidence type="ECO:0000313" key="2">
    <source>
        <dbReference type="EMBL" id="GAA1984783.1"/>
    </source>
</evidence>
<dbReference type="PANTHER" id="PTHR43355">
    <property type="entry name" value="FLAVIN REDUCTASE (NADPH)"/>
    <property type="match status" value="1"/>
</dbReference>
<evidence type="ECO:0000259" key="1">
    <source>
        <dbReference type="Pfam" id="PF13460"/>
    </source>
</evidence>
<sequence length="212" mass="22249">MATIVVFGGTGYTGGNVVREASARGHQVVSVSRSEPQDPVEGVRYVSGTVEQVAGRVIPGADAVVAALSPRGDLSGRLVEVYRDLAQRSAVAGARYIQVGGFSSLRPAPGAPRFVEGDIPEQFRDEALEGEATRVMLAEEAPQGLDWVFVSPAGGYGAWAAGERTGSFRVGDDVALFDEEGGSNISGADFAAAIVDEIERPTRHRAHMSVAY</sequence>
<dbReference type="InterPro" id="IPR036291">
    <property type="entry name" value="NAD(P)-bd_dom_sf"/>
</dbReference>
<proteinExistence type="predicted"/>
<reference evidence="2 3" key="1">
    <citation type="journal article" date="2019" name="Int. J. Syst. Evol. Microbiol.">
        <title>The Global Catalogue of Microorganisms (GCM) 10K type strain sequencing project: providing services to taxonomists for standard genome sequencing and annotation.</title>
        <authorList>
            <consortium name="The Broad Institute Genomics Platform"/>
            <consortium name="The Broad Institute Genome Sequencing Center for Infectious Disease"/>
            <person name="Wu L."/>
            <person name="Ma J."/>
        </authorList>
    </citation>
    <scope>NUCLEOTIDE SEQUENCE [LARGE SCALE GENOMIC DNA]</scope>
    <source>
        <strain evidence="2 3">JCM 15628</strain>
    </source>
</reference>
<keyword evidence="3" id="KW-1185">Reference proteome</keyword>
<organism evidence="2 3">
    <name type="scientific">Terrabacter lapilli</name>
    <dbReference type="NCBI Taxonomy" id="436231"/>
    <lineage>
        <taxon>Bacteria</taxon>
        <taxon>Bacillati</taxon>
        <taxon>Actinomycetota</taxon>
        <taxon>Actinomycetes</taxon>
        <taxon>Micrococcales</taxon>
        <taxon>Intrasporangiaceae</taxon>
        <taxon>Terrabacter</taxon>
    </lineage>
</organism>
<name>A0ABN2SFL6_9MICO</name>
<evidence type="ECO:0000313" key="3">
    <source>
        <dbReference type="Proteomes" id="UP001500013"/>
    </source>
</evidence>
<accession>A0ABN2SFL6</accession>
<gene>
    <name evidence="2" type="ORF">GCM10009817_27780</name>
</gene>
<protein>
    <submittedName>
        <fullName evidence="2">NAD(P)-dependent oxidoreductase</fullName>
    </submittedName>
</protein>
<dbReference type="RefSeq" id="WP_344063612.1">
    <property type="nucleotide sequence ID" value="NZ_BAAAPU010000008.1"/>
</dbReference>
<dbReference type="Proteomes" id="UP001500013">
    <property type="component" value="Unassembled WGS sequence"/>
</dbReference>
<dbReference type="InterPro" id="IPR051606">
    <property type="entry name" value="Polyketide_Oxido-like"/>
</dbReference>
<dbReference type="InterPro" id="IPR016040">
    <property type="entry name" value="NAD(P)-bd_dom"/>
</dbReference>
<dbReference type="PANTHER" id="PTHR43355:SF2">
    <property type="entry name" value="FLAVIN REDUCTASE (NADPH)"/>
    <property type="match status" value="1"/>
</dbReference>